<dbReference type="InterPro" id="IPR047473">
    <property type="entry name" value="CBD_RBP1-like"/>
</dbReference>
<feature type="compositionally biased region" description="Low complexity" evidence="9">
    <location>
        <begin position="490"/>
        <end position="503"/>
    </location>
</feature>
<feature type="region of interest" description="Disordered" evidence="9">
    <location>
        <begin position="1776"/>
        <end position="1795"/>
    </location>
</feature>
<dbReference type="CDD" id="cd20390">
    <property type="entry name" value="Tudor_ARID4_rpt2"/>
    <property type="match status" value="1"/>
</dbReference>
<dbReference type="SMART" id="SM01014">
    <property type="entry name" value="ARID"/>
    <property type="match status" value="1"/>
</dbReference>
<evidence type="ECO:0000259" key="10">
    <source>
        <dbReference type="PROSITE" id="PS51011"/>
    </source>
</evidence>
<dbReference type="PROSITE" id="PS51011">
    <property type="entry name" value="ARID"/>
    <property type="match status" value="1"/>
</dbReference>
<evidence type="ECO:0000256" key="2">
    <source>
        <dbReference type="ARBA" id="ARBA00022553"/>
    </source>
</evidence>
<feature type="region of interest" description="Disordered" evidence="9">
    <location>
        <begin position="1427"/>
        <end position="1525"/>
    </location>
</feature>
<feature type="region of interest" description="Disordered" evidence="9">
    <location>
        <begin position="2427"/>
        <end position="2512"/>
    </location>
</feature>
<feature type="region of interest" description="Disordered" evidence="9">
    <location>
        <begin position="1685"/>
        <end position="1704"/>
    </location>
</feature>
<dbReference type="eggNOG" id="KOG2744">
    <property type="taxonomic scope" value="Eukaryota"/>
</dbReference>
<organism evidence="11 12">
    <name type="scientific">Drosophila willistoni</name>
    <name type="common">Fruit fly</name>
    <dbReference type="NCBI Taxonomy" id="7260"/>
    <lineage>
        <taxon>Eukaryota</taxon>
        <taxon>Metazoa</taxon>
        <taxon>Ecdysozoa</taxon>
        <taxon>Arthropoda</taxon>
        <taxon>Hexapoda</taxon>
        <taxon>Insecta</taxon>
        <taxon>Pterygota</taxon>
        <taxon>Neoptera</taxon>
        <taxon>Endopterygota</taxon>
        <taxon>Diptera</taxon>
        <taxon>Brachycera</taxon>
        <taxon>Muscomorpha</taxon>
        <taxon>Ephydroidea</taxon>
        <taxon>Drosophilidae</taxon>
        <taxon>Drosophila</taxon>
        <taxon>Sophophora</taxon>
    </lineage>
</organism>
<keyword evidence="2" id="KW-0597">Phosphoprotein</keyword>
<feature type="compositionally biased region" description="Low complexity" evidence="9">
    <location>
        <begin position="1474"/>
        <end position="1491"/>
    </location>
</feature>
<keyword evidence="8" id="KW-0539">Nucleus</keyword>
<feature type="region of interest" description="Disordered" evidence="9">
    <location>
        <begin position="2205"/>
        <end position="2227"/>
    </location>
</feature>
<dbReference type="PANTHER" id="PTHR13964:SF27">
    <property type="entry name" value="HAT-TRICK, ISOFORM D"/>
    <property type="match status" value="1"/>
</dbReference>
<feature type="region of interest" description="Disordered" evidence="9">
    <location>
        <begin position="1179"/>
        <end position="1386"/>
    </location>
</feature>
<dbReference type="FunFam" id="2.30.30.140:FF:000097">
    <property type="entry name" value="AT-rich interactive domain-containing protein 4B"/>
    <property type="match status" value="1"/>
</dbReference>
<proteinExistence type="predicted"/>
<dbReference type="CDD" id="cd20389">
    <property type="entry name" value="Tudor_ARID4_rpt1"/>
    <property type="match status" value="1"/>
</dbReference>
<evidence type="ECO:0000256" key="6">
    <source>
        <dbReference type="ARBA" id="ARBA00023125"/>
    </source>
</evidence>
<evidence type="ECO:0000256" key="5">
    <source>
        <dbReference type="ARBA" id="ARBA00023015"/>
    </source>
</evidence>
<dbReference type="InterPro" id="IPR025995">
    <property type="entry name" value="Tudor-knot"/>
</dbReference>
<dbReference type="InterPro" id="IPR016197">
    <property type="entry name" value="Chromo-like_dom_sf"/>
</dbReference>
<dbReference type="Gene3D" id="2.30.30.140">
    <property type="match status" value="3"/>
</dbReference>
<dbReference type="InterPro" id="IPR002999">
    <property type="entry name" value="Tudor"/>
</dbReference>
<dbReference type="EMBL" id="CH963851">
    <property type="protein sequence ID" value="EDW75273.2"/>
    <property type="molecule type" value="Genomic_DNA"/>
</dbReference>
<sequence>MQQVDDPPSLPVGTEVSAKYKGAFCEAKVSKVVRNIKVKVAYKQGLGSGIVSDDAIKAPTGQLRVGAVVEVRHPDRKETVEATITKIQDCSQYTVVFDDGDITTLRRTALCLKSGRHFNESETLDQLPLTHPEHFGNPVVGGRRGRRRGQLNNEDSSDDEDESEATKELVNEKEEHIGKVVCVETETKKKDKEKWFPALVVAPTAQATVRIRVKDEYLVRSFKDGRYYTVPKKEATEFTREVAAGKQDVPAVQAALEFLDSSILPPHWDRDSLFGLSNISSDDEGEIDSDSSDDEPHEEKDRFVAQLYKYMDDRGTPLNKVPSIQSRDVDLYRLFRAVQKRGGYNRVTSQNQWKLIAIRLGFTPCTVSVMNLVKQAYKKFLQPYGDFNRKLGCSMLMTSRNSGNRSKGRSLVRANSVASPKPVETTKTETISKLAVPNQTATPTPPTAAQLAAAGEESENTSESSVVVEPVKKQRKGSAAGGSGGGASGSGASNTANSSAQSGGKVKSLVEKYEEKSSASATTAAARQQLIHQGYAKKSRCLTSYSNGQMDSPQGPSIVASVWNILLFQFRYVPCLTMVNGYIDSHNFTPTSAPGIAMHFNFTLVIHFNVLIRQCGGPGGKRKKDEITVVEKIDTGDFLVGVGDKLKVNYHEKKSPSSHGTSTYEAKVIEISVQRGVPMYLVHYTGWNNRYDEWVPRERIAENLTKGSKQKTRTVSTSSLNSVGGGAGATSSPAVGAGGQGNSGNSSNTVSGAGSLGANTSTQPPGSSASGHQQVGGKETKPSSSLAAGAAQSQTGSTAAGGQNQSTLVKTTGSSTSGGGNASGTAVTSVAKRGRGRSDSMPPRSTTPSSVASNSSRTKSPAASQLKKRPTRTLTNSSTSNNPNQNSGTNSSNSRRISDASMATESDSDSDEPVRRPKRGPQAAAGGAGASSKESKALGKGPSAKGRSLAAVAAAAASASSSTTSVNAATTNSSATVSSANSAQRRSPSDDDDSDEDAEEEEEPPAQPPANKPLVRSRASTGNRAMSSGAVSSKGRDYDLSEIRSELKGFQPQLQVQTSTKLADQEERKDLVKKESITNVAQVEVVKKEVKMESAKSSSTEMSSEASDSYADEDSQSSDKPERVKTRLKQEEVKVEEATTTEIKTEATTTTASTPKTEIKEEDVKPSLVKASKVACHGAIGSGGATAAGVDIKPPAFTLQRHPGNSSSSSSSAAAAASSSAAGSAVSSSTSAKYTSVIVEKPQTTSGVASKKHTTAPEQQHHHHQGVAGIKKQATSGQETNKKFIEPIHHKEMATLKVEMPAACSPTSSSSSSSSGSSFCSSGTTSSATRSLPDMSKLEISAPTTGPSSTLPPPPVKESKYSSNTTTTPSSSSSSSSSSGTMSLLPQQGATAVASLGGGLGNKLLSSDIYEFMDTEPFEFEKRISPMASGGTCTVSSTSNSAQSQSSTSVITPSPVATSGGPSGTITTARKQALKAANSALQQSAAEQQQQHNLPSVVGGTSNSMVTSASKPKKRGSPLKEATLGHVDKAKIFKLDTDKDKSKDRDKEKEKTTSVAGAGTGAGAGAGAGAGTNVKVANVGATPAATLTTQQPSTSSPSVSSSSSHSSAQHLSSTPFDVLRKSPSFNLNMTALNEELAQTVQETTRALTDALQPPTPSTPPSSSTTGGVGVGVGVGPAHATVSPASSIGKMTTPPAPAASASGPPIVGSPFIETRNVFELSTSNEGSGYSSGESKDNKLEKLENVKILLAGDLDAVKYEQKPSSIADKVLKAISQKKEEVENSKSKPNDVVSSTTVPTSSLLSPVVLPPIVGPPALVPVSVTAADVVSPGISGATEKQPLELVSSNLKLLCEPLKIHTGSLLGEIYRPSSSTNSPETKSLLESSMGLAKNSELSETIQKLECAIQQRKTPVGIGGVGGSSLSLTGTPTAAHTPNSTATVGAGGFSDESMDSTDSERRLVIEDLAEEQTTTNDQKSPNSEATAATSTTTEPVKLELLSSGSKQLDNVQAPIPLKPATNFVGITQPPPLAKLHQTISKELADSEQPLTVSPSISNQHLALGVPIILPEIPVSVVMSPNLIAAAALRHSPGSGAVAAVPTAGSPSTAAAKTMSPVVNESLTGGQVILKPYTAGATATASAQPSSSSEETQSSQASIAAAVAVPPRPFVMYPAKEVIQSLVVAPAASSPLISDPHNESINLLCEETIPGSPAPNYNSKDDQMPATNASTTTTTTSTIPSVVAPAGLNVVGVTVGSMPSVAAACNTLSLSGISPLPPDTPPPSGTINVILNPQQQQQQQQHHQLPSQSTAVVSLVPVPVAAANAAVAAAAAVGGVTSTSAPNSSPDSASQDDSGEDIASNKKPTIELEQENATNAACIAVTEPVGNAVAGTKRKRTRKQVQDQVNAAAAAATSTVTSSSAAATAAGDLQTLGKRRRQAANLQRKITATTTAGSDTDDASDNVANTPQQQQRHSTRQQLLPQNSSQQQQQQLQHHHQQQQQSQLQQQQQQQSGNSNASGVRPCPYNFLVELDPSLSSDQCISILRKQIQDLRKTYTVIKGELAIIDRRRKKMRRREREKKQQQIQSQQQGKVCA</sequence>
<dbReference type="SUPFAM" id="SSF54160">
    <property type="entry name" value="Chromo domain-like"/>
    <property type="match status" value="1"/>
</dbReference>
<feature type="region of interest" description="Disordered" evidence="9">
    <location>
        <begin position="276"/>
        <end position="299"/>
    </location>
</feature>
<dbReference type="Pfam" id="PF01388">
    <property type="entry name" value="ARID"/>
    <property type="match status" value="1"/>
</dbReference>
<feature type="compositionally biased region" description="Polar residues" evidence="9">
    <location>
        <begin position="757"/>
        <end position="773"/>
    </location>
</feature>
<evidence type="ECO:0000256" key="4">
    <source>
        <dbReference type="ARBA" id="ARBA00022853"/>
    </source>
</evidence>
<feature type="compositionally biased region" description="Low complexity" evidence="9">
    <location>
        <begin position="1138"/>
        <end position="1156"/>
    </location>
</feature>
<feature type="region of interest" description="Disordered" evidence="9">
    <location>
        <begin position="1586"/>
        <end position="1615"/>
    </location>
</feature>
<feature type="compositionally biased region" description="Polar residues" evidence="9">
    <location>
        <begin position="1965"/>
        <end position="1976"/>
    </location>
</feature>
<feature type="region of interest" description="Disordered" evidence="9">
    <location>
        <begin position="400"/>
        <end position="503"/>
    </location>
</feature>
<dbReference type="GO" id="GO:0005634">
    <property type="term" value="C:nucleus"/>
    <property type="evidence" value="ECO:0007669"/>
    <property type="project" value="TreeGrafter"/>
</dbReference>
<dbReference type="SMART" id="SM00298">
    <property type="entry name" value="CHROMO"/>
    <property type="match status" value="1"/>
</dbReference>
<evidence type="ECO:0000256" key="7">
    <source>
        <dbReference type="ARBA" id="ARBA00023163"/>
    </source>
</evidence>
<dbReference type="PANTHER" id="PTHR13964">
    <property type="entry name" value="RBP-RELATED"/>
    <property type="match status" value="1"/>
</dbReference>
<dbReference type="GO" id="GO:0005694">
    <property type="term" value="C:chromosome"/>
    <property type="evidence" value="ECO:0007669"/>
    <property type="project" value="UniProtKB-ARBA"/>
</dbReference>
<dbReference type="InterPro" id="IPR036431">
    <property type="entry name" value="ARID_dom_sf"/>
</dbReference>
<dbReference type="InterPro" id="IPR051232">
    <property type="entry name" value="ARID/SWI1_ChromRemod"/>
</dbReference>
<dbReference type="SMART" id="SM00333">
    <property type="entry name" value="TUDOR"/>
    <property type="match status" value="1"/>
</dbReference>
<feature type="compositionally biased region" description="Low complexity" evidence="9">
    <location>
        <begin position="1206"/>
        <end position="1232"/>
    </location>
</feature>
<feature type="compositionally biased region" description="Low complexity" evidence="9">
    <location>
        <begin position="743"/>
        <end position="753"/>
    </location>
</feature>
<feature type="compositionally biased region" description="Gly residues" evidence="9">
    <location>
        <begin position="479"/>
        <end position="489"/>
    </location>
</feature>
<keyword evidence="7" id="KW-0804">Transcription</keyword>
<dbReference type="CDD" id="cd18641">
    <property type="entry name" value="CBD_RBP1_like"/>
    <property type="match status" value="1"/>
</dbReference>
<feature type="compositionally biased region" description="Low complexity" evidence="9">
    <location>
        <begin position="872"/>
        <end position="894"/>
    </location>
</feature>
<feature type="compositionally biased region" description="Low complexity" evidence="9">
    <location>
        <begin position="950"/>
        <end position="986"/>
    </location>
</feature>
<feature type="compositionally biased region" description="Polar residues" evidence="9">
    <location>
        <begin position="1499"/>
        <end position="1510"/>
    </location>
</feature>
<evidence type="ECO:0000256" key="1">
    <source>
        <dbReference type="ARBA" id="ARBA00022499"/>
    </source>
</evidence>
<feature type="compositionally biased region" description="Gly residues" evidence="9">
    <location>
        <begin position="1558"/>
        <end position="1570"/>
    </location>
</feature>
<feature type="compositionally biased region" description="Low complexity" evidence="9">
    <location>
        <begin position="1361"/>
        <end position="1383"/>
    </location>
</feature>
<keyword evidence="1" id="KW-1017">Isopeptide bond</keyword>
<evidence type="ECO:0000256" key="9">
    <source>
        <dbReference type="SAM" id="MobiDB-lite"/>
    </source>
</evidence>
<dbReference type="SUPFAM" id="SSF63748">
    <property type="entry name" value="Tudor/PWWP/MBT"/>
    <property type="match status" value="1"/>
</dbReference>
<name>B4MT34_DROWI</name>
<keyword evidence="12" id="KW-1185">Reference proteome</keyword>
<feature type="region of interest" description="Disordered" evidence="9">
    <location>
        <begin position="123"/>
        <end position="164"/>
    </location>
</feature>
<dbReference type="SMART" id="SM00501">
    <property type="entry name" value="BRIGHT"/>
    <property type="match status" value="1"/>
</dbReference>
<feature type="compositionally biased region" description="Basic and acidic residues" evidence="9">
    <location>
        <begin position="1063"/>
        <end position="1076"/>
    </location>
</feature>
<feature type="compositionally biased region" description="Acidic residues" evidence="9">
    <location>
        <begin position="281"/>
        <end position="296"/>
    </location>
</feature>
<evidence type="ECO:0000256" key="3">
    <source>
        <dbReference type="ARBA" id="ARBA00022843"/>
    </source>
</evidence>
<feature type="compositionally biased region" description="Low complexity" evidence="9">
    <location>
        <begin position="2575"/>
        <end position="2587"/>
    </location>
</feature>
<evidence type="ECO:0000313" key="12">
    <source>
        <dbReference type="Proteomes" id="UP000007798"/>
    </source>
</evidence>
<feature type="region of interest" description="Disordered" evidence="9">
    <location>
        <begin position="1649"/>
        <end position="1673"/>
    </location>
</feature>
<dbReference type="InterPro" id="IPR012603">
    <property type="entry name" value="ARID4A/B_PWWP"/>
</dbReference>
<keyword evidence="3" id="KW-0832">Ubl conjugation</keyword>
<feature type="compositionally biased region" description="Basic and acidic residues" evidence="9">
    <location>
        <begin position="1117"/>
        <end position="1137"/>
    </location>
</feature>
<dbReference type="GO" id="GO:0006357">
    <property type="term" value="P:regulation of transcription by RNA polymerase II"/>
    <property type="evidence" value="ECO:0007669"/>
    <property type="project" value="TreeGrafter"/>
</dbReference>
<protein>
    <recommendedName>
        <fullName evidence="10">ARID domain-containing protein</fullName>
    </recommendedName>
</protein>
<feature type="compositionally biased region" description="Polar residues" evidence="9">
    <location>
        <begin position="1928"/>
        <end position="1937"/>
    </location>
</feature>
<feature type="domain" description="ARID" evidence="10">
    <location>
        <begin position="297"/>
        <end position="389"/>
    </location>
</feature>
<dbReference type="FunFam" id="1.10.150.60:FF:000013">
    <property type="entry name" value="AT-rich interactive domain-containing protein 4B"/>
    <property type="match status" value="1"/>
</dbReference>
<dbReference type="InterPro" id="IPR001606">
    <property type="entry name" value="ARID_dom"/>
</dbReference>
<feature type="compositionally biased region" description="Polar residues" evidence="9">
    <location>
        <begin position="2335"/>
        <end position="2345"/>
    </location>
</feature>
<keyword evidence="4" id="KW-0156">Chromatin regulator</keyword>
<accession>B4MT34</accession>
<dbReference type="GO" id="GO:0006325">
    <property type="term" value="P:chromatin organization"/>
    <property type="evidence" value="ECO:0007669"/>
    <property type="project" value="UniProtKB-KW"/>
</dbReference>
<dbReference type="Pfam" id="PF11717">
    <property type="entry name" value="Tudor-knot"/>
    <property type="match status" value="1"/>
</dbReference>
<feature type="compositionally biased region" description="Polar residues" evidence="9">
    <location>
        <begin position="1052"/>
        <end position="1062"/>
    </location>
</feature>
<feature type="compositionally biased region" description="Low complexity" evidence="9">
    <location>
        <begin position="1095"/>
        <end position="1109"/>
    </location>
</feature>
<feature type="compositionally biased region" description="Acidic residues" evidence="9">
    <location>
        <begin position="990"/>
        <end position="1004"/>
    </location>
</feature>
<feature type="region of interest" description="Disordered" evidence="9">
    <location>
        <begin position="2562"/>
        <end position="2587"/>
    </location>
</feature>
<dbReference type="InterPro" id="IPR000953">
    <property type="entry name" value="Chromo/chromo_shadow_dom"/>
</dbReference>
<feature type="compositionally biased region" description="Low complexity" evidence="9">
    <location>
        <begin position="435"/>
        <end position="454"/>
    </location>
</feature>
<evidence type="ECO:0000256" key="8">
    <source>
        <dbReference type="ARBA" id="ARBA00023242"/>
    </source>
</evidence>
<feature type="compositionally biased region" description="Low complexity" evidence="9">
    <location>
        <begin position="783"/>
        <end position="803"/>
    </location>
</feature>
<feature type="compositionally biased region" description="Low complexity" evidence="9">
    <location>
        <begin position="846"/>
        <end position="858"/>
    </location>
</feature>
<dbReference type="SUPFAM" id="SSF46774">
    <property type="entry name" value="ARID-like"/>
    <property type="match status" value="1"/>
</dbReference>
<feature type="compositionally biased region" description="Polar residues" evidence="9">
    <location>
        <begin position="1018"/>
        <end position="1031"/>
    </location>
</feature>
<evidence type="ECO:0000313" key="11">
    <source>
        <dbReference type="EMBL" id="EDW75273.2"/>
    </source>
</evidence>
<feature type="compositionally biased region" description="Basic and acidic residues" evidence="9">
    <location>
        <begin position="1280"/>
        <end position="1294"/>
    </location>
</feature>
<dbReference type="Gene3D" id="1.10.150.60">
    <property type="entry name" value="ARID DNA-binding domain"/>
    <property type="match status" value="1"/>
</dbReference>
<feature type="compositionally biased region" description="Low complexity" evidence="9">
    <location>
        <begin position="2461"/>
        <end position="2505"/>
    </location>
</feature>
<dbReference type="GO" id="GO:0000976">
    <property type="term" value="F:transcription cis-regulatory region binding"/>
    <property type="evidence" value="ECO:0007669"/>
    <property type="project" value="TreeGrafter"/>
</dbReference>
<feature type="compositionally biased region" description="Low complexity" evidence="9">
    <location>
        <begin position="1977"/>
        <end position="1988"/>
    </location>
</feature>
<feature type="compositionally biased region" description="Basic and acidic residues" evidence="9">
    <location>
        <begin position="1776"/>
        <end position="1786"/>
    </location>
</feature>
<dbReference type="OrthoDB" id="10068428at2759"/>
<feature type="region of interest" description="Disordered" evidence="9">
    <location>
        <begin position="1538"/>
        <end position="1570"/>
    </location>
</feature>
<gene>
    <name evidence="11" type="primary">Dwil\GK19785</name>
    <name evidence="11" type="ORF">Dwil_GK19785</name>
</gene>
<dbReference type="Pfam" id="PF08169">
    <property type="entry name" value="RBB1NT"/>
    <property type="match status" value="1"/>
</dbReference>
<feature type="compositionally biased region" description="Low complexity" evidence="9">
    <location>
        <begin position="1301"/>
        <end position="1329"/>
    </location>
</feature>
<feature type="compositionally biased region" description="Low complexity" evidence="9">
    <location>
        <begin position="1436"/>
        <end position="1449"/>
    </location>
</feature>
<dbReference type="STRING" id="7260.B4MT34"/>
<feature type="region of interest" description="Disordered" evidence="9">
    <location>
        <begin position="1923"/>
        <end position="1989"/>
    </location>
</feature>
<feature type="compositionally biased region" description="Basic and acidic residues" evidence="9">
    <location>
        <begin position="1538"/>
        <end position="1552"/>
    </location>
</feature>
<feature type="compositionally biased region" description="Polar residues" evidence="9">
    <location>
        <begin position="713"/>
        <end position="722"/>
    </location>
</feature>
<feature type="compositionally biased region" description="Basic and acidic residues" evidence="9">
    <location>
        <begin position="1085"/>
        <end position="1094"/>
    </location>
</feature>
<dbReference type="CDD" id="cd16100">
    <property type="entry name" value="ARID"/>
    <property type="match status" value="1"/>
</dbReference>
<keyword evidence="5" id="KW-0805">Transcription regulation</keyword>
<dbReference type="HOGENOM" id="CLU_000866_0_0_1"/>
<feature type="region of interest" description="Disordered" evidence="9">
    <location>
        <begin position="2329"/>
        <end position="2352"/>
    </location>
</feature>
<reference evidence="11 12" key="1">
    <citation type="journal article" date="2007" name="Nature">
        <title>Evolution of genes and genomes on the Drosophila phylogeny.</title>
        <authorList>
            <consortium name="Drosophila 12 Genomes Consortium"/>
            <person name="Clark A.G."/>
            <person name="Eisen M.B."/>
            <person name="Smith D.R."/>
            <person name="Bergman C.M."/>
            <person name="Oliver B."/>
            <person name="Markow T.A."/>
            <person name="Kaufman T.C."/>
            <person name="Kellis M."/>
            <person name="Gelbart W."/>
            <person name="Iyer V.N."/>
            <person name="Pollard D.A."/>
            <person name="Sackton T.B."/>
            <person name="Larracuente A.M."/>
            <person name="Singh N.D."/>
            <person name="Abad J.P."/>
            <person name="Abt D.N."/>
            <person name="Adryan B."/>
            <person name="Aguade M."/>
            <person name="Akashi H."/>
            <person name="Anderson W.W."/>
            <person name="Aquadro C.F."/>
            <person name="Ardell D.H."/>
            <person name="Arguello R."/>
            <person name="Artieri C.G."/>
            <person name="Barbash D.A."/>
            <person name="Barker D."/>
            <person name="Barsanti P."/>
            <person name="Batterham P."/>
            <person name="Batzoglou S."/>
            <person name="Begun D."/>
            <person name="Bhutkar A."/>
            <person name="Blanco E."/>
            <person name="Bosak S.A."/>
            <person name="Bradley R.K."/>
            <person name="Brand A.D."/>
            <person name="Brent M.R."/>
            <person name="Brooks A.N."/>
            <person name="Brown R.H."/>
            <person name="Butlin R.K."/>
            <person name="Caggese C."/>
            <person name="Calvi B.R."/>
            <person name="Bernardo de Carvalho A."/>
            <person name="Caspi A."/>
            <person name="Castrezana S."/>
            <person name="Celniker S.E."/>
            <person name="Chang J.L."/>
            <person name="Chapple C."/>
            <person name="Chatterji S."/>
            <person name="Chinwalla A."/>
            <person name="Civetta A."/>
            <person name="Clifton S.W."/>
            <person name="Comeron J.M."/>
            <person name="Costello J.C."/>
            <person name="Coyne J.A."/>
            <person name="Daub J."/>
            <person name="David R.G."/>
            <person name="Delcher A.L."/>
            <person name="Delehaunty K."/>
            <person name="Do C.B."/>
            <person name="Ebling H."/>
            <person name="Edwards K."/>
            <person name="Eickbush T."/>
            <person name="Evans J.D."/>
            <person name="Filipski A."/>
            <person name="Findeiss S."/>
            <person name="Freyhult E."/>
            <person name="Fulton L."/>
            <person name="Fulton R."/>
            <person name="Garcia A.C."/>
            <person name="Gardiner A."/>
            <person name="Garfield D.A."/>
            <person name="Garvin B.E."/>
            <person name="Gibson G."/>
            <person name="Gilbert D."/>
            <person name="Gnerre S."/>
            <person name="Godfrey J."/>
            <person name="Good R."/>
            <person name="Gotea V."/>
            <person name="Gravely B."/>
            <person name="Greenberg A.J."/>
            <person name="Griffiths-Jones S."/>
            <person name="Gross S."/>
            <person name="Guigo R."/>
            <person name="Gustafson E.A."/>
            <person name="Haerty W."/>
            <person name="Hahn M.W."/>
            <person name="Halligan D.L."/>
            <person name="Halpern A.L."/>
            <person name="Halter G.M."/>
            <person name="Han M.V."/>
            <person name="Heger A."/>
            <person name="Hillier L."/>
            <person name="Hinrichs A.S."/>
            <person name="Holmes I."/>
            <person name="Hoskins R.A."/>
            <person name="Hubisz M.J."/>
            <person name="Hultmark D."/>
            <person name="Huntley M.A."/>
            <person name="Jaffe D.B."/>
            <person name="Jagadeeshan S."/>
            <person name="Jeck W.R."/>
            <person name="Johnson J."/>
            <person name="Jones C.D."/>
            <person name="Jordan W.C."/>
            <person name="Karpen G.H."/>
            <person name="Kataoka E."/>
            <person name="Keightley P.D."/>
            <person name="Kheradpour P."/>
            <person name="Kirkness E.F."/>
            <person name="Koerich L.B."/>
            <person name="Kristiansen K."/>
            <person name="Kudrna D."/>
            <person name="Kulathinal R.J."/>
            <person name="Kumar S."/>
            <person name="Kwok R."/>
            <person name="Lander E."/>
            <person name="Langley C.H."/>
            <person name="Lapoint R."/>
            <person name="Lazzaro B.P."/>
            <person name="Lee S.J."/>
            <person name="Levesque L."/>
            <person name="Li R."/>
            <person name="Lin C.F."/>
            <person name="Lin M.F."/>
            <person name="Lindblad-Toh K."/>
            <person name="Llopart A."/>
            <person name="Long M."/>
            <person name="Low L."/>
            <person name="Lozovsky E."/>
            <person name="Lu J."/>
            <person name="Luo M."/>
            <person name="Machado C.A."/>
            <person name="Makalowski W."/>
            <person name="Marzo M."/>
            <person name="Matsuda M."/>
            <person name="Matzkin L."/>
            <person name="McAllister B."/>
            <person name="McBride C.S."/>
            <person name="McKernan B."/>
            <person name="McKernan K."/>
            <person name="Mendez-Lago M."/>
            <person name="Minx P."/>
            <person name="Mollenhauer M.U."/>
            <person name="Montooth K."/>
            <person name="Mount S.M."/>
            <person name="Mu X."/>
            <person name="Myers E."/>
            <person name="Negre B."/>
            <person name="Newfeld S."/>
            <person name="Nielsen R."/>
            <person name="Noor M.A."/>
            <person name="O'Grady P."/>
            <person name="Pachter L."/>
            <person name="Papaceit M."/>
            <person name="Parisi M.J."/>
            <person name="Parisi M."/>
            <person name="Parts L."/>
            <person name="Pedersen J.S."/>
            <person name="Pesole G."/>
            <person name="Phillippy A.M."/>
            <person name="Ponting C.P."/>
            <person name="Pop M."/>
            <person name="Porcelli D."/>
            <person name="Powell J.R."/>
            <person name="Prohaska S."/>
            <person name="Pruitt K."/>
            <person name="Puig M."/>
            <person name="Quesneville H."/>
            <person name="Ram K.R."/>
            <person name="Rand D."/>
            <person name="Rasmussen M.D."/>
            <person name="Reed L.K."/>
            <person name="Reenan R."/>
            <person name="Reily A."/>
            <person name="Remington K.A."/>
            <person name="Rieger T.T."/>
            <person name="Ritchie M.G."/>
            <person name="Robin C."/>
            <person name="Rogers Y.H."/>
            <person name="Rohde C."/>
            <person name="Rozas J."/>
            <person name="Rubenfield M.J."/>
            <person name="Ruiz A."/>
            <person name="Russo S."/>
            <person name="Salzberg S.L."/>
            <person name="Sanchez-Gracia A."/>
            <person name="Saranga D.J."/>
            <person name="Sato H."/>
            <person name="Schaeffer S.W."/>
            <person name="Schatz M.C."/>
            <person name="Schlenke T."/>
            <person name="Schwartz R."/>
            <person name="Segarra C."/>
            <person name="Singh R.S."/>
            <person name="Sirot L."/>
            <person name="Sirota M."/>
            <person name="Sisneros N.B."/>
            <person name="Smith C.D."/>
            <person name="Smith T.F."/>
            <person name="Spieth J."/>
            <person name="Stage D.E."/>
            <person name="Stark A."/>
            <person name="Stephan W."/>
            <person name="Strausberg R.L."/>
            <person name="Strempel S."/>
            <person name="Sturgill D."/>
            <person name="Sutton G."/>
            <person name="Sutton G.G."/>
            <person name="Tao W."/>
            <person name="Teichmann S."/>
            <person name="Tobari Y.N."/>
            <person name="Tomimura Y."/>
            <person name="Tsolas J.M."/>
            <person name="Valente V.L."/>
            <person name="Venter E."/>
            <person name="Venter J.C."/>
            <person name="Vicario S."/>
            <person name="Vieira F.G."/>
            <person name="Vilella A.J."/>
            <person name="Villasante A."/>
            <person name="Walenz B."/>
            <person name="Wang J."/>
            <person name="Wasserman M."/>
            <person name="Watts T."/>
            <person name="Wilson D."/>
            <person name="Wilson R.K."/>
            <person name="Wing R.A."/>
            <person name="Wolfner M.F."/>
            <person name="Wong A."/>
            <person name="Wong G.K."/>
            <person name="Wu C.I."/>
            <person name="Wu G."/>
            <person name="Yamamoto D."/>
            <person name="Yang H.P."/>
            <person name="Yang S.P."/>
            <person name="Yorke J.A."/>
            <person name="Yoshida K."/>
            <person name="Zdobnov E."/>
            <person name="Zhang P."/>
            <person name="Zhang Y."/>
            <person name="Zimin A.V."/>
            <person name="Baldwin J."/>
            <person name="Abdouelleil A."/>
            <person name="Abdulkadir J."/>
            <person name="Abebe A."/>
            <person name="Abera B."/>
            <person name="Abreu J."/>
            <person name="Acer S.C."/>
            <person name="Aftuck L."/>
            <person name="Alexander A."/>
            <person name="An P."/>
            <person name="Anderson E."/>
            <person name="Anderson S."/>
            <person name="Arachi H."/>
            <person name="Azer M."/>
            <person name="Bachantsang P."/>
            <person name="Barry A."/>
            <person name="Bayul T."/>
            <person name="Berlin A."/>
            <person name="Bessette D."/>
            <person name="Bloom T."/>
            <person name="Blye J."/>
            <person name="Boguslavskiy L."/>
            <person name="Bonnet C."/>
            <person name="Boukhgalter B."/>
            <person name="Bourzgui I."/>
            <person name="Brown A."/>
            <person name="Cahill P."/>
            <person name="Channer S."/>
            <person name="Cheshatsang Y."/>
            <person name="Chuda L."/>
            <person name="Citroen M."/>
            <person name="Collymore A."/>
            <person name="Cooke P."/>
            <person name="Costello M."/>
            <person name="D'Aco K."/>
            <person name="Daza R."/>
            <person name="De Haan G."/>
            <person name="DeGray S."/>
            <person name="DeMaso C."/>
            <person name="Dhargay N."/>
            <person name="Dooley K."/>
            <person name="Dooley E."/>
            <person name="Doricent M."/>
            <person name="Dorje P."/>
            <person name="Dorjee K."/>
            <person name="Dupes A."/>
            <person name="Elong R."/>
            <person name="Falk J."/>
            <person name="Farina A."/>
            <person name="Faro S."/>
            <person name="Ferguson D."/>
            <person name="Fisher S."/>
            <person name="Foley C.D."/>
            <person name="Franke A."/>
            <person name="Friedrich D."/>
            <person name="Gadbois L."/>
            <person name="Gearin G."/>
            <person name="Gearin C.R."/>
            <person name="Giannoukos G."/>
            <person name="Goode T."/>
            <person name="Graham J."/>
            <person name="Grandbois E."/>
            <person name="Grewal S."/>
            <person name="Gyaltsen K."/>
            <person name="Hafez N."/>
            <person name="Hagos B."/>
            <person name="Hall J."/>
            <person name="Henson C."/>
            <person name="Hollinger A."/>
            <person name="Honan T."/>
            <person name="Huard M.D."/>
            <person name="Hughes L."/>
            <person name="Hurhula B."/>
            <person name="Husby M.E."/>
            <person name="Kamat A."/>
            <person name="Kanga B."/>
            <person name="Kashin S."/>
            <person name="Khazanovich D."/>
            <person name="Kisner P."/>
            <person name="Lance K."/>
            <person name="Lara M."/>
            <person name="Lee W."/>
            <person name="Lennon N."/>
            <person name="Letendre F."/>
            <person name="LeVine R."/>
            <person name="Lipovsky A."/>
            <person name="Liu X."/>
            <person name="Liu J."/>
            <person name="Liu S."/>
            <person name="Lokyitsang T."/>
            <person name="Lokyitsang Y."/>
            <person name="Lubonja R."/>
            <person name="Lui A."/>
            <person name="MacDonald P."/>
            <person name="Magnisalis V."/>
            <person name="Maru K."/>
            <person name="Matthews C."/>
            <person name="McCusker W."/>
            <person name="McDonough S."/>
            <person name="Mehta T."/>
            <person name="Meldrim J."/>
            <person name="Meneus L."/>
            <person name="Mihai O."/>
            <person name="Mihalev A."/>
            <person name="Mihova T."/>
            <person name="Mittelman R."/>
            <person name="Mlenga V."/>
            <person name="Montmayeur A."/>
            <person name="Mulrain L."/>
            <person name="Navidi A."/>
            <person name="Naylor J."/>
            <person name="Negash T."/>
            <person name="Nguyen T."/>
            <person name="Nguyen N."/>
            <person name="Nicol R."/>
            <person name="Norbu C."/>
            <person name="Norbu N."/>
            <person name="Novod N."/>
            <person name="O'Neill B."/>
            <person name="Osman S."/>
            <person name="Markiewicz E."/>
            <person name="Oyono O.L."/>
            <person name="Patti C."/>
            <person name="Phunkhang P."/>
            <person name="Pierre F."/>
            <person name="Priest M."/>
            <person name="Raghuraman S."/>
            <person name="Rege F."/>
            <person name="Reyes R."/>
            <person name="Rise C."/>
            <person name="Rogov P."/>
            <person name="Ross K."/>
            <person name="Ryan E."/>
            <person name="Settipalli S."/>
            <person name="Shea T."/>
            <person name="Sherpa N."/>
            <person name="Shi L."/>
            <person name="Shih D."/>
            <person name="Sparrow T."/>
            <person name="Spaulding J."/>
            <person name="Stalker J."/>
            <person name="Stange-Thomann N."/>
            <person name="Stavropoulos S."/>
            <person name="Stone C."/>
            <person name="Strader C."/>
            <person name="Tesfaye S."/>
            <person name="Thomson T."/>
            <person name="Thoulutsang Y."/>
            <person name="Thoulutsang D."/>
            <person name="Topham K."/>
            <person name="Topping I."/>
            <person name="Tsamla T."/>
            <person name="Vassiliev H."/>
            <person name="Vo A."/>
            <person name="Wangchuk T."/>
            <person name="Wangdi T."/>
            <person name="Weiand M."/>
            <person name="Wilkinson J."/>
            <person name="Wilson A."/>
            <person name="Yadav S."/>
            <person name="Young G."/>
            <person name="Yu Q."/>
            <person name="Zembek L."/>
            <person name="Zhong D."/>
            <person name="Zimmer A."/>
            <person name="Zwirko Z."/>
            <person name="Jaffe D.B."/>
            <person name="Alvarez P."/>
            <person name="Brockman W."/>
            <person name="Butler J."/>
            <person name="Chin C."/>
            <person name="Gnerre S."/>
            <person name="Grabherr M."/>
            <person name="Kleber M."/>
            <person name="Mauceli E."/>
            <person name="MacCallum I."/>
        </authorList>
    </citation>
    <scope>NUCLEOTIDE SEQUENCE [LARGE SCALE GENOMIC DNA]</scope>
    <source>
        <strain evidence="12">Tucson 14030-0811.24</strain>
    </source>
</reference>
<feature type="compositionally biased region" description="Basic and acidic residues" evidence="9">
    <location>
        <begin position="1034"/>
        <end position="1047"/>
    </location>
</feature>
<dbReference type="SMR" id="B4MT34"/>
<dbReference type="InParanoid" id="B4MT34"/>
<dbReference type="Proteomes" id="UP000007798">
    <property type="component" value="Unassembled WGS sequence"/>
</dbReference>
<feature type="region of interest" description="Disordered" evidence="9">
    <location>
        <begin position="705"/>
        <end position="1167"/>
    </location>
</feature>
<keyword evidence="6" id="KW-0238">DNA-binding</keyword>
<dbReference type="FunCoup" id="B4MT34">
    <property type="interactions" value="412"/>
</dbReference>